<dbReference type="STRING" id="1004156.AYP45_01095"/>
<evidence type="ECO:0000313" key="2">
    <source>
        <dbReference type="Proteomes" id="UP000189681"/>
    </source>
</evidence>
<comment type="caution">
    <text evidence="1">The sequence shown here is derived from an EMBL/GenBank/DDBJ whole genome shotgun (WGS) entry which is preliminary data.</text>
</comment>
<dbReference type="EMBL" id="AYTS01000010">
    <property type="protein sequence ID" value="OOP57857.1"/>
    <property type="molecule type" value="Genomic_DNA"/>
</dbReference>
<evidence type="ECO:0008006" key="3">
    <source>
        <dbReference type="Google" id="ProtNLM"/>
    </source>
</evidence>
<sequence>MQTAKKEVCELLNRLPEDCSLEDIQYHLYVLQKIERGLKDAEEGRVYSQAEVEKIMAKWLPK</sequence>
<accession>A0A1V4AXJ4</accession>
<protein>
    <recommendedName>
        <fullName evidence="3">Threonyl-tRNA synthetase</fullName>
    </recommendedName>
</protein>
<reference evidence="1 2" key="1">
    <citation type="journal article" date="2017" name="Water Res.">
        <title>Discovery and metagenomic analysis of an anammox bacterial enrichment related to Candidatus "Brocadia caroliniensis" in a full-scale glycerol-fed nitritation-denitritation separate centrate treatment process.</title>
        <authorList>
            <person name="Park H."/>
            <person name="Brotto A.C."/>
            <person name="van Loosdrecht M.C."/>
            <person name="Chandran K."/>
        </authorList>
    </citation>
    <scope>NUCLEOTIDE SEQUENCE [LARGE SCALE GENOMIC DNA]</scope>
    <source>
        <strain evidence="1">26THWARD</strain>
    </source>
</reference>
<dbReference type="Proteomes" id="UP000189681">
    <property type="component" value="Unassembled WGS sequence"/>
</dbReference>
<gene>
    <name evidence="1" type="ORF">AYP45_01095</name>
</gene>
<evidence type="ECO:0000313" key="1">
    <source>
        <dbReference type="EMBL" id="OOP57857.1"/>
    </source>
</evidence>
<dbReference type="AlphaFoldDB" id="A0A1V4AXJ4"/>
<organism evidence="1 2">
    <name type="scientific">Candidatus Brocadia carolinensis</name>
    <dbReference type="NCBI Taxonomy" id="1004156"/>
    <lineage>
        <taxon>Bacteria</taxon>
        <taxon>Pseudomonadati</taxon>
        <taxon>Planctomycetota</taxon>
        <taxon>Candidatus Brocadiia</taxon>
        <taxon>Candidatus Brocadiales</taxon>
        <taxon>Candidatus Brocadiaceae</taxon>
        <taxon>Candidatus Brocadia</taxon>
    </lineage>
</organism>
<proteinExistence type="predicted"/>
<name>A0A1V4AXJ4_9BACT</name>